<dbReference type="STRING" id="671143.DAMO_1387"/>
<keyword evidence="4 12" id="KW-0949">S-adenosyl-L-methionine</keyword>
<dbReference type="SUPFAM" id="SSF102114">
    <property type="entry name" value="Radical SAM enzymes"/>
    <property type="match status" value="1"/>
</dbReference>
<name>D5MFB8_METO1</name>
<dbReference type="PROSITE" id="PS51918">
    <property type="entry name" value="RADICAL_SAM"/>
    <property type="match status" value="1"/>
</dbReference>
<comment type="similarity">
    <text evidence="12">Belongs to the methylthiotransferase family. MiaB subfamily.</text>
</comment>
<keyword evidence="12" id="KW-0819">tRNA processing</keyword>
<dbReference type="Gene3D" id="3.80.30.20">
    <property type="entry name" value="tm_1862 like domain"/>
    <property type="match status" value="1"/>
</dbReference>
<comment type="catalytic activity">
    <reaction evidence="12">
        <text>N(6)-dimethylallyladenosine(37) in tRNA + (sulfur carrier)-SH + AH2 + 2 S-adenosyl-L-methionine = 2-methylsulfanyl-N(6)-dimethylallyladenosine(37) in tRNA + (sulfur carrier)-H + 5'-deoxyadenosine + L-methionine + A + S-adenosyl-L-homocysteine + 2 H(+)</text>
        <dbReference type="Rhea" id="RHEA:37067"/>
        <dbReference type="Rhea" id="RHEA-COMP:10375"/>
        <dbReference type="Rhea" id="RHEA-COMP:10376"/>
        <dbReference type="Rhea" id="RHEA-COMP:14737"/>
        <dbReference type="Rhea" id="RHEA-COMP:14739"/>
        <dbReference type="ChEBI" id="CHEBI:13193"/>
        <dbReference type="ChEBI" id="CHEBI:15378"/>
        <dbReference type="ChEBI" id="CHEBI:17319"/>
        <dbReference type="ChEBI" id="CHEBI:17499"/>
        <dbReference type="ChEBI" id="CHEBI:29917"/>
        <dbReference type="ChEBI" id="CHEBI:57844"/>
        <dbReference type="ChEBI" id="CHEBI:57856"/>
        <dbReference type="ChEBI" id="CHEBI:59789"/>
        <dbReference type="ChEBI" id="CHEBI:64428"/>
        <dbReference type="ChEBI" id="CHEBI:74415"/>
        <dbReference type="ChEBI" id="CHEBI:74417"/>
        <dbReference type="EC" id="2.8.4.3"/>
    </reaction>
</comment>
<keyword evidence="6 12" id="KW-0408">Iron</keyword>
<evidence type="ECO:0000313" key="17">
    <source>
        <dbReference type="Proteomes" id="UP000006898"/>
    </source>
</evidence>
<feature type="binding site" evidence="12">
    <location>
        <position position="160"/>
    </location>
    <ligand>
        <name>[4Fe-4S] cluster</name>
        <dbReference type="ChEBI" id="CHEBI:49883"/>
        <label>2</label>
        <note>4Fe-4S-S-AdoMet</note>
    </ligand>
</feature>
<evidence type="ECO:0000256" key="2">
    <source>
        <dbReference type="ARBA" id="ARBA00022485"/>
    </source>
</evidence>
<evidence type="ECO:0000256" key="6">
    <source>
        <dbReference type="ARBA" id="ARBA00023004"/>
    </source>
</evidence>
<dbReference type="PANTHER" id="PTHR43020">
    <property type="entry name" value="CDK5 REGULATORY SUBUNIT-ASSOCIATED PROTEIN 1"/>
    <property type="match status" value="1"/>
</dbReference>
<feature type="domain" description="Radical SAM core" evidence="15">
    <location>
        <begin position="139"/>
        <end position="370"/>
    </location>
</feature>
<dbReference type="PROSITE" id="PS01278">
    <property type="entry name" value="MTTASE_RADICAL"/>
    <property type="match status" value="1"/>
</dbReference>
<dbReference type="InterPro" id="IPR006638">
    <property type="entry name" value="Elp3/MiaA/NifB-like_rSAM"/>
</dbReference>
<evidence type="ECO:0000256" key="9">
    <source>
        <dbReference type="ARBA" id="ARBA00068570"/>
    </source>
</evidence>
<feature type="domain" description="TRAM" evidence="13">
    <location>
        <begin position="373"/>
        <end position="437"/>
    </location>
</feature>
<dbReference type="HOGENOM" id="CLU_018697_2_0_0"/>
<dbReference type="NCBIfam" id="TIGR01574">
    <property type="entry name" value="miaB-methiolase"/>
    <property type="match status" value="1"/>
</dbReference>
<dbReference type="CDD" id="cd01335">
    <property type="entry name" value="Radical_SAM"/>
    <property type="match status" value="1"/>
</dbReference>
<dbReference type="PROSITE" id="PS50926">
    <property type="entry name" value="TRAM"/>
    <property type="match status" value="1"/>
</dbReference>
<keyword evidence="3 12" id="KW-0808">Transferase</keyword>
<evidence type="ECO:0000313" key="16">
    <source>
        <dbReference type="EMBL" id="CBE68447.1"/>
    </source>
</evidence>
<dbReference type="GO" id="GO:0035597">
    <property type="term" value="F:tRNA-2-methylthio-N(6)-dimethylallyladenosine(37) synthase activity"/>
    <property type="evidence" value="ECO:0007669"/>
    <property type="project" value="UniProtKB-EC"/>
</dbReference>
<accession>D5MFB8</accession>
<dbReference type="Gene3D" id="3.40.50.12160">
    <property type="entry name" value="Methylthiotransferase, N-terminal domain"/>
    <property type="match status" value="1"/>
</dbReference>
<keyword evidence="5 12" id="KW-0479">Metal-binding</keyword>
<proteinExistence type="inferred from homology"/>
<dbReference type="InterPro" id="IPR013848">
    <property type="entry name" value="Methylthiotransferase_N"/>
</dbReference>
<dbReference type="InterPro" id="IPR023404">
    <property type="entry name" value="rSAM_horseshoe"/>
</dbReference>
<sequence>MPKLKLITFGCQANDLDSERITGLLHNEGYTLTECEEEADLILLNTCAIREKAEHKVYSRLGSFQVLKRERAGLKIGICGCVAQQEGQVLLNRFPYLDFVVGPAQLTAIPSLLQTGATRSVVTTRAPGYSYPVDAPVQRQSNIRAWVSIMEGCDHFCTFCVVPFTRGRERSRPPQEIVEEIRGLKRQGYREVTLLGQTVNSYGRKLTPPISFVELLRQIDQLVDSQMRVRFTSPHPLDVTDELAAAIAALPSLCEQIHLPVQSGSDRILYQMKRGHTRDEYLKKIALLRARTPEIAITTDVIVGFPGETEEDFQATLDLMQEVGFDGAFMFKYSPRPHTEAERMPDQLSEEAKGRWLEQALALMNRLSLERNRAYLGRTVEVLVNREDAKGNTDRHTGRTRQNKIVHFGGEGVVDGSFVSVAITGATPLYLQGEMVGR</sequence>
<feature type="domain" description="MTTase N-terminal" evidence="14">
    <location>
        <begin position="2"/>
        <end position="118"/>
    </location>
</feature>
<dbReference type="EMBL" id="FP565575">
    <property type="protein sequence ID" value="CBE68447.1"/>
    <property type="molecule type" value="Genomic_DNA"/>
</dbReference>
<dbReference type="InterPro" id="IPR006463">
    <property type="entry name" value="MiaB_methiolase"/>
</dbReference>
<feature type="binding site" evidence="12">
    <location>
        <position position="153"/>
    </location>
    <ligand>
        <name>[4Fe-4S] cluster</name>
        <dbReference type="ChEBI" id="CHEBI:49883"/>
        <label>2</label>
        <note>4Fe-4S-S-AdoMet</note>
    </ligand>
</feature>
<evidence type="ECO:0000256" key="7">
    <source>
        <dbReference type="ARBA" id="ARBA00023014"/>
    </source>
</evidence>
<dbReference type="SFLD" id="SFLDG01061">
    <property type="entry name" value="methylthiotransferase"/>
    <property type="match status" value="1"/>
</dbReference>
<evidence type="ECO:0000259" key="15">
    <source>
        <dbReference type="PROSITE" id="PS51918"/>
    </source>
</evidence>
<dbReference type="eggNOG" id="COG0621">
    <property type="taxonomic scope" value="Bacteria"/>
</dbReference>
<organism evidence="16 17">
    <name type="scientific">Methylomirabilis oxygeniifera</name>
    <dbReference type="NCBI Taxonomy" id="671143"/>
    <lineage>
        <taxon>Bacteria</taxon>
        <taxon>Candidatus Methylomirabilota</taxon>
        <taxon>Candidatus Methylomirabilia</taxon>
        <taxon>Candidatus Methylomirabilales</taxon>
        <taxon>Candidatus Methylomirabilaceae</taxon>
        <taxon>Candidatus Methylomirabilis</taxon>
    </lineage>
</organism>
<dbReference type="EC" id="2.8.4.3" evidence="8 12"/>
<evidence type="ECO:0000259" key="13">
    <source>
        <dbReference type="PROSITE" id="PS50926"/>
    </source>
</evidence>
<dbReference type="FunFam" id="3.40.50.12160:FF:000003">
    <property type="entry name" value="CDK5 regulatory subunit-associated protein 1"/>
    <property type="match status" value="1"/>
</dbReference>
<evidence type="ECO:0000256" key="8">
    <source>
        <dbReference type="ARBA" id="ARBA00033765"/>
    </source>
</evidence>
<evidence type="ECO:0000256" key="1">
    <source>
        <dbReference type="ARBA" id="ARBA00003234"/>
    </source>
</evidence>
<feature type="binding site" evidence="12">
    <location>
        <position position="11"/>
    </location>
    <ligand>
        <name>[4Fe-4S] cluster</name>
        <dbReference type="ChEBI" id="CHEBI:49883"/>
        <label>1</label>
    </ligand>
</feature>
<dbReference type="HAMAP" id="MF_01864">
    <property type="entry name" value="tRNA_metthiotr_MiaB"/>
    <property type="match status" value="1"/>
</dbReference>
<comment type="cofactor">
    <cofactor evidence="12">
        <name>[4Fe-4S] cluster</name>
        <dbReference type="ChEBI" id="CHEBI:49883"/>
    </cofactor>
    <text evidence="12">Binds 2 [4Fe-4S] clusters. One cluster is coordinated with 3 cysteines and an exchangeable S-adenosyl-L-methionine.</text>
</comment>
<dbReference type="Proteomes" id="UP000006898">
    <property type="component" value="Chromosome"/>
</dbReference>
<evidence type="ECO:0000256" key="10">
    <source>
        <dbReference type="ARBA" id="ARBA00080698"/>
    </source>
</evidence>
<dbReference type="Pfam" id="PF00919">
    <property type="entry name" value="UPF0004"/>
    <property type="match status" value="1"/>
</dbReference>
<dbReference type="GO" id="GO:0046872">
    <property type="term" value="F:metal ion binding"/>
    <property type="evidence" value="ECO:0007669"/>
    <property type="project" value="UniProtKB-KW"/>
</dbReference>
<dbReference type="Pfam" id="PF04055">
    <property type="entry name" value="Radical_SAM"/>
    <property type="match status" value="1"/>
</dbReference>
<keyword evidence="7 12" id="KW-0411">Iron-sulfur</keyword>
<comment type="function">
    <text evidence="1 12">Catalyzes the methylthiolation of N6-(dimethylallyl)adenosine (i(6)A), leading to the formation of 2-methylthio-N6-(dimethylallyl)adenosine (ms(2)i(6)A) at position 37 in tRNAs that read codons beginning with uridine.</text>
</comment>
<dbReference type="Pfam" id="PF01938">
    <property type="entry name" value="TRAM"/>
    <property type="match status" value="1"/>
</dbReference>
<dbReference type="InterPro" id="IPR007197">
    <property type="entry name" value="rSAM"/>
</dbReference>
<dbReference type="InterPro" id="IPR038135">
    <property type="entry name" value="Methylthiotransferase_N_sf"/>
</dbReference>
<evidence type="ECO:0000256" key="4">
    <source>
        <dbReference type="ARBA" id="ARBA00022691"/>
    </source>
</evidence>
<protein>
    <recommendedName>
        <fullName evidence="9 12">tRNA-2-methylthio-N(6)-dimethylallyladenosine synthase</fullName>
        <ecNumber evidence="8 12">2.8.4.3</ecNumber>
    </recommendedName>
    <alternativeName>
        <fullName evidence="11 12">(Dimethylallyl)adenosine tRNA methylthiotransferase MiaB</fullName>
    </alternativeName>
    <alternativeName>
        <fullName evidence="10 12">tRNA-i(6)A37 methylthiotransferase</fullName>
    </alternativeName>
</protein>
<gene>
    <name evidence="12" type="primary">miaB</name>
    <name evidence="16" type="ORF">DAMO_1387</name>
</gene>
<evidence type="ECO:0000256" key="3">
    <source>
        <dbReference type="ARBA" id="ARBA00022679"/>
    </source>
</evidence>
<dbReference type="PATRIC" id="fig|671143.5.peg.1213"/>
<dbReference type="SMART" id="SM00729">
    <property type="entry name" value="Elp3"/>
    <property type="match status" value="1"/>
</dbReference>
<dbReference type="PANTHER" id="PTHR43020:SF2">
    <property type="entry name" value="MITOCHONDRIAL TRNA METHYLTHIOTRANSFERASE CDK5RAP1"/>
    <property type="match status" value="1"/>
</dbReference>
<dbReference type="SFLD" id="SFLDF00273">
    <property type="entry name" value="(dimethylallyl)adenosine_tRNA"/>
    <property type="match status" value="1"/>
</dbReference>
<dbReference type="AlphaFoldDB" id="D5MFB8"/>
<dbReference type="InterPro" id="IPR020612">
    <property type="entry name" value="Methylthiotransferase_CS"/>
</dbReference>
<keyword evidence="2 12" id="KW-0004">4Fe-4S</keyword>
<dbReference type="KEGG" id="mox:DAMO_1387"/>
<feature type="binding site" evidence="12">
    <location>
        <position position="81"/>
    </location>
    <ligand>
        <name>[4Fe-4S] cluster</name>
        <dbReference type="ChEBI" id="CHEBI:49883"/>
        <label>1</label>
    </ligand>
</feature>
<dbReference type="InterPro" id="IPR058240">
    <property type="entry name" value="rSAM_sf"/>
</dbReference>
<keyword evidence="12" id="KW-0963">Cytoplasm</keyword>
<comment type="subunit">
    <text evidence="12">Monomer.</text>
</comment>
<dbReference type="InterPro" id="IPR002792">
    <property type="entry name" value="TRAM_dom"/>
</dbReference>
<dbReference type="PROSITE" id="PS51449">
    <property type="entry name" value="MTTASE_N"/>
    <property type="match status" value="1"/>
</dbReference>
<evidence type="ECO:0000256" key="5">
    <source>
        <dbReference type="ARBA" id="ARBA00022723"/>
    </source>
</evidence>
<dbReference type="GO" id="GO:0051539">
    <property type="term" value="F:4 iron, 4 sulfur cluster binding"/>
    <property type="evidence" value="ECO:0007669"/>
    <property type="project" value="UniProtKB-UniRule"/>
</dbReference>
<dbReference type="InterPro" id="IPR005839">
    <property type="entry name" value="Methylthiotransferase"/>
</dbReference>
<feature type="binding site" evidence="12">
    <location>
        <position position="157"/>
    </location>
    <ligand>
        <name>[4Fe-4S] cluster</name>
        <dbReference type="ChEBI" id="CHEBI:49883"/>
        <label>2</label>
        <note>4Fe-4S-S-AdoMet</note>
    </ligand>
</feature>
<evidence type="ECO:0000256" key="11">
    <source>
        <dbReference type="ARBA" id="ARBA00081141"/>
    </source>
</evidence>
<evidence type="ECO:0000256" key="12">
    <source>
        <dbReference type="HAMAP-Rule" id="MF_01864"/>
    </source>
</evidence>
<comment type="subcellular location">
    <subcellularLocation>
        <location evidence="12">Cytoplasm</location>
    </subcellularLocation>
</comment>
<dbReference type="NCBIfam" id="TIGR00089">
    <property type="entry name" value="MiaB/RimO family radical SAM methylthiotransferase"/>
    <property type="match status" value="1"/>
</dbReference>
<reference evidence="16 17" key="1">
    <citation type="journal article" date="2010" name="Nature">
        <title>Nitrite-driven anaerobic methane oxidation by oxygenic bacteria.</title>
        <authorList>
            <person name="Ettwig K.F."/>
            <person name="Butler M.K."/>
            <person name="Le Paslier D."/>
            <person name="Pelletier E."/>
            <person name="Mangenot S."/>
            <person name="Kuypers M.M.M."/>
            <person name="Schreiber F."/>
            <person name="Dutilh B.E."/>
            <person name="Zedelius J."/>
            <person name="de Beer D."/>
            <person name="Gloerich J."/>
            <person name="Wessels H.J.C.T."/>
            <person name="van Allen T."/>
            <person name="Luesken F."/>
            <person name="Wu M."/>
            <person name="van de Pas-Schoonen K.T."/>
            <person name="Op den Camp H.J.M."/>
            <person name="Janssen-Megens E.M."/>
            <person name="Francoijs K-J."/>
            <person name="Stunnenberg H."/>
            <person name="Weissenbach J."/>
            <person name="Jetten M.S.M."/>
            <person name="Strous M."/>
        </authorList>
    </citation>
    <scope>NUCLEOTIDE SEQUENCE [LARGE SCALE GENOMIC DNA]</scope>
</reference>
<evidence type="ECO:0000259" key="14">
    <source>
        <dbReference type="PROSITE" id="PS51449"/>
    </source>
</evidence>
<dbReference type="GO" id="GO:0005829">
    <property type="term" value="C:cytosol"/>
    <property type="evidence" value="ECO:0007669"/>
    <property type="project" value="TreeGrafter"/>
</dbReference>
<dbReference type="SFLD" id="SFLDG01082">
    <property type="entry name" value="B12-binding_domain_containing"/>
    <property type="match status" value="1"/>
</dbReference>
<dbReference type="FunFam" id="3.80.30.20:FF:000001">
    <property type="entry name" value="tRNA-2-methylthio-N(6)-dimethylallyladenosine synthase 2"/>
    <property type="match status" value="1"/>
</dbReference>
<dbReference type="SFLD" id="SFLDS00029">
    <property type="entry name" value="Radical_SAM"/>
    <property type="match status" value="1"/>
</dbReference>
<feature type="binding site" evidence="12">
    <location>
        <position position="47"/>
    </location>
    <ligand>
        <name>[4Fe-4S] cluster</name>
        <dbReference type="ChEBI" id="CHEBI:49883"/>
        <label>1</label>
    </ligand>
</feature>